<dbReference type="Proteomes" id="UP001145742">
    <property type="component" value="Unassembled WGS sequence"/>
</dbReference>
<dbReference type="EMBL" id="WHWB01034678">
    <property type="protein sequence ID" value="KAJ7406056.1"/>
    <property type="molecule type" value="Genomic_DNA"/>
</dbReference>
<name>A0ABQ9CUE1_9PASS</name>
<accession>A0ABQ9CUE1</accession>
<gene>
    <name evidence="1" type="ORF">WISP_136009</name>
</gene>
<organism evidence="1 2">
    <name type="scientific">Willisornis vidua</name>
    <name type="common">Xingu scale-backed antbird</name>
    <dbReference type="NCBI Taxonomy" id="1566151"/>
    <lineage>
        <taxon>Eukaryota</taxon>
        <taxon>Metazoa</taxon>
        <taxon>Chordata</taxon>
        <taxon>Craniata</taxon>
        <taxon>Vertebrata</taxon>
        <taxon>Euteleostomi</taxon>
        <taxon>Archelosauria</taxon>
        <taxon>Archosauria</taxon>
        <taxon>Dinosauria</taxon>
        <taxon>Saurischia</taxon>
        <taxon>Theropoda</taxon>
        <taxon>Coelurosauria</taxon>
        <taxon>Aves</taxon>
        <taxon>Neognathae</taxon>
        <taxon>Neoaves</taxon>
        <taxon>Telluraves</taxon>
        <taxon>Australaves</taxon>
        <taxon>Passeriformes</taxon>
        <taxon>Thamnophilidae</taxon>
        <taxon>Willisornis</taxon>
    </lineage>
</organism>
<reference evidence="1" key="1">
    <citation type="submission" date="2019-10" db="EMBL/GenBank/DDBJ databases">
        <authorList>
            <person name="Soares A.E.R."/>
            <person name="Aleixo A."/>
            <person name="Schneider P."/>
            <person name="Miyaki C.Y."/>
            <person name="Schneider M.P."/>
            <person name="Mello C."/>
            <person name="Vasconcelos A.T.R."/>
        </authorList>
    </citation>
    <scope>NUCLEOTIDE SEQUENCE</scope>
    <source>
        <tissue evidence="1">Muscle</tissue>
    </source>
</reference>
<keyword evidence="2" id="KW-1185">Reference proteome</keyword>
<evidence type="ECO:0000313" key="2">
    <source>
        <dbReference type="Proteomes" id="UP001145742"/>
    </source>
</evidence>
<comment type="caution">
    <text evidence="1">The sequence shown here is derived from an EMBL/GenBank/DDBJ whole genome shotgun (WGS) entry which is preliminary data.</text>
</comment>
<proteinExistence type="predicted"/>
<sequence>MFGFLDSKCTLPAHVQPVTHQQPQVLLGLFITQPVLILGVAPTQVQNLSLDLVKYHEIPMDPLLELVQVTLEGIPSFRYVNSTTQLGGICKLAEGGLNPFVYVIIEDTK</sequence>
<evidence type="ECO:0000313" key="1">
    <source>
        <dbReference type="EMBL" id="KAJ7406056.1"/>
    </source>
</evidence>
<protein>
    <submittedName>
        <fullName evidence="1">Uncharacterized protein</fullName>
    </submittedName>
</protein>